<sequence length="69" mass="7722">MGLSISTESGFAARTHRVVGSFNVKRLGYRVYTGCPMDTMCSDIVVRTQMHQRRTDHFTAICIPSASLR</sequence>
<dbReference type="Proteomes" id="UP001190700">
    <property type="component" value="Unassembled WGS sequence"/>
</dbReference>
<comment type="caution">
    <text evidence="1">The sequence shown here is derived from an EMBL/GenBank/DDBJ whole genome shotgun (WGS) entry which is preliminary data.</text>
</comment>
<name>A0AAE0EX67_9CHLO</name>
<proteinExistence type="predicted"/>
<organism evidence="1 2">
    <name type="scientific">Cymbomonas tetramitiformis</name>
    <dbReference type="NCBI Taxonomy" id="36881"/>
    <lineage>
        <taxon>Eukaryota</taxon>
        <taxon>Viridiplantae</taxon>
        <taxon>Chlorophyta</taxon>
        <taxon>Pyramimonadophyceae</taxon>
        <taxon>Pyramimonadales</taxon>
        <taxon>Pyramimonadaceae</taxon>
        <taxon>Cymbomonas</taxon>
    </lineage>
</organism>
<evidence type="ECO:0000313" key="2">
    <source>
        <dbReference type="Proteomes" id="UP001190700"/>
    </source>
</evidence>
<gene>
    <name evidence="1" type="ORF">CYMTET_46889</name>
</gene>
<reference evidence="1 2" key="1">
    <citation type="journal article" date="2015" name="Genome Biol. Evol.">
        <title>Comparative Genomics of a Bacterivorous Green Alga Reveals Evolutionary Causalities and Consequences of Phago-Mixotrophic Mode of Nutrition.</title>
        <authorList>
            <person name="Burns J.A."/>
            <person name="Paasch A."/>
            <person name="Narechania A."/>
            <person name="Kim E."/>
        </authorList>
    </citation>
    <scope>NUCLEOTIDE SEQUENCE [LARGE SCALE GENOMIC DNA]</scope>
    <source>
        <strain evidence="1 2">PLY_AMNH</strain>
    </source>
</reference>
<dbReference type="AlphaFoldDB" id="A0AAE0EX67"/>
<accession>A0AAE0EX67</accession>
<keyword evidence="2" id="KW-1185">Reference proteome</keyword>
<protein>
    <submittedName>
        <fullName evidence="1">Uncharacterized protein</fullName>
    </submittedName>
</protein>
<evidence type="ECO:0000313" key="1">
    <source>
        <dbReference type="EMBL" id="KAK3243457.1"/>
    </source>
</evidence>
<dbReference type="EMBL" id="LGRX02032841">
    <property type="protein sequence ID" value="KAK3243457.1"/>
    <property type="molecule type" value="Genomic_DNA"/>
</dbReference>